<keyword evidence="1" id="KW-0175">Coiled coil</keyword>
<reference evidence="3 4" key="1">
    <citation type="submission" date="2022-11" db="EMBL/GenBank/DDBJ databases">
        <title>Viruses from the air-sea interface of a natural surface slick.</title>
        <authorList>
            <person name="Rahlff J."/>
            <person name="Holmfeldt K."/>
        </authorList>
    </citation>
    <scope>NUCLEOTIDE SEQUENCE [LARGE SCALE GENOMIC DNA]</scope>
    <source>
        <strain evidence="3 4">SMS4</strain>
    </source>
</reference>
<proteinExistence type="predicted"/>
<dbReference type="Proteomes" id="UP001231109">
    <property type="component" value="Unassembled WGS sequence"/>
</dbReference>
<protein>
    <submittedName>
        <fullName evidence="3">Uncharacterized protein</fullName>
    </submittedName>
</protein>
<evidence type="ECO:0000256" key="2">
    <source>
        <dbReference type="SAM" id="SignalP"/>
    </source>
</evidence>
<evidence type="ECO:0000256" key="1">
    <source>
        <dbReference type="SAM" id="Coils"/>
    </source>
</evidence>
<dbReference type="EMBL" id="JAPJDZ010000044">
    <property type="protein sequence ID" value="MDP5137300.1"/>
    <property type="molecule type" value="Genomic_DNA"/>
</dbReference>
<name>A0ABT9I1N2_9GAMM</name>
<keyword evidence="2" id="KW-0732">Signal</keyword>
<sequence>MKALRRIPTYAVAFSAALAILPASASDVSPAIKKNADILQTILHTTFKDNKASQLSALQYSYLSGQGLLFQANAMLGSRHVFHFSSNSVATAPAAPMPPIPPLPDSEFEFESTEMEQIVEAAEEMAEQMHDQHRQAYRIAEKQRVIERELRNVEREQRDIEFNKSLTTLDKEQQQALQMLQQKTKVLQEKLAEVVKEAGLSRKQLEEQRAKHLAEQQQQTAAMVKTVGEKFSQVLCDYGASLRDIQDNEFVTLQVNSRGAGGSYYWVVKKADINQCMSGKIKAKDLLVKTQSYQF</sequence>
<evidence type="ECO:0000313" key="3">
    <source>
        <dbReference type="EMBL" id="MDP5137300.1"/>
    </source>
</evidence>
<organism evidence="3 4">
    <name type="scientific">Rheinheimera baltica</name>
    <dbReference type="NCBI Taxonomy" id="67576"/>
    <lineage>
        <taxon>Bacteria</taxon>
        <taxon>Pseudomonadati</taxon>
        <taxon>Pseudomonadota</taxon>
        <taxon>Gammaproteobacteria</taxon>
        <taxon>Chromatiales</taxon>
        <taxon>Chromatiaceae</taxon>
        <taxon>Rheinheimera</taxon>
    </lineage>
</organism>
<gene>
    <name evidence="3" type="ORF">ORJ04_15195</name>
</gene>
<dbReference type="RefSeq" id="WP_305976668.1">
    <property type="nucleotide sequence ID" value="NZ_JAPJDY010000010.1"/>
</dbReference>
<comment type="caution">
    <text evidence="3">The sequence shown here is derived from an EMBL/GenBank/DDBJ whole genome shotgun (WGS) entry which is preliminary data.</text>
</comment>
<feature type="signal peptide" evidence="2">
    <location>
        <begin position="1"/>
        <end position="25"/>
    </location>
</feature>
<accession>A0ABT9I1N2</accession>
<feature type="coiled-coil region" evidence="1">
    <location>
        <begin position="112"/>
        <end position="222"/>
    </location>
</feature>
<feature type="chain" id="PRO_5047335612" evidence="2">
    <location>
        <begin position="26"/>
        <end position="295"/>
    </location>
</feature>
<evidence type="ECO:0000313" key="4">
    <source>
        <dbReference type="Proteomes" id="UP001231109"/>
    </source>
</evidence>
<keyword evidence="4" id="KW-1185">Reference proteome</keyword>